<dbReference type="FunFam" id="3.30.360.20:FF:000002">
    <property type="entry name" value="RNA terminal phosphate cyclase-like 1"/>
    <property type="match status" value="1"/>
</dbReference>
<evidence type="ECO:0000256" key="1">
    <source>
        <dbReference type="ARBA" id="ARBA00009206"/>
    </source>
</evidence>
<dbReference type="EMBL" id="LT549890">
    <property type="protein sequence ID" value="SAI86122.1"/>
    <property type="molecule type" value="Genomic_DNA"/>
</dbReference>
<dbReference type="Gene3D" id="3.65.10.20">
    <property type="entry name" value="RNA 3'-terminal phosphate cyclase domain"/>
    <property type="match status" value="1"/>
</dbReference>
<comment type="catalytic activity">
    <reaction evidence="6">
        <text>a 3'-end 3'-phospho-ribonucleotide-RNA + ATP = a 3'-end 2',3'-cyclophospho-ribonucleotide-RNA + AMP + diphosphate</text>
        <dbReference type="Rhea" id="RHEA:23976"/>
        <dbReference type="Rhea" id="RHEA-COMP:10463"/>
        <dbReference type="Rhea" id="RHEA-COMP:10464"/>
        <dbReference type="ChEBI" id="CHEBI:30616"/>
        <dbReference type="ChEBI" id="CHEBI:33019"/>
        <dbReference type="ChEBI" id="CHEBI:83062"/>
        <dbReference type="ChEBI" id="CHEBI:83064"/>
        <dbReference type="ChEBI" id="CHEBI:456215"/>
        <dbReference type="EC" id="6.5.1.4"/>
    </reaction>
</comment>
<keyword evidence="5 6" id="KW-0067">ATP-binding</keyword>
<gene>
    <name evidence="6" type="primary">rtcA</name>
    <name evidence="10" type="ORF">SSOP1_2568</name>
</gene>
<evidence type="ECO:0000256" key="2">
    <source>
        <dbReference type="ARBA" id="ARBA00021428"/>
    </source>
</evidence>
<dbReference type="GO" id="GO:0005524">
    <property type="term" value="F:ATP binding"/>
    <property type="evidence" value="ECO:0007669"/>
    <property type="project" value="UniProtKB-KW"/>
</dbReference>
<evidence type="ECO:0000259" key="8">
    <source>
        <dbReference type="Pfam" id="PF01137"/>
    </source>
</evidence>
<dbReference type="Proteomes" id="UP000076770">
    <property type="component" value="Chromosome i"/>
</dbReference>
<evidence type="ECO:0000256" key="4">
    <source>
        <dbReference type="ARBA" id="ARBA00022741"/>
    </source>
</evidence>
<dbReference type="Gene3D" id="3.30.360.20">
    <property type="entry name" value="RNA 3'-terminal phosphate cyclase, insert domain"/>
    <property type="match status" value="1"/>
</dbReference>
<dbReference type="GO" id="GO:0006396">
    <property type="term" value="P:RNA processing"/>
    <property type="evidence" value="ECO:0007669"/>
    <property type="project" value="UniProtKB-UniRule"/>
</dbReference>
<evidence type="ECO:0000259" key="9">
    <source>
        <dbReference type="Pfam" id="PF05189"/>
    </source>
</evidence>
<dbReference type="CDD" id="cd00874">
    <property type="entry name" value="RNA_Cyclase_Class_II"/>
    <property type="match status" value="1"/>
</dbReference>
<dbReference type="InterPro" id="IPR013791">
    <property type="entry name" value="RNA3'-term_phos_cycl_insert"/>
</dbReference>
<dbReference type="GO" id="GO:0003963">
    <property type="term" value="F:RNA-3'-phosphate cyclase activity"/>
    <property type="evidence" value="ECO:0007669"/>
    <property type="project" value="UniProtKB-UniRule"/>
</dbReference>
<keyword evidence="6" id="KW-0963">Cytoplasm</keyword>
<accession>A0A157T448</accession>
<feature type="domain" description="RNA 3'-terminal phosphate cyclase" evidence="8">
    <location>
        <begin position="17"/>
        <end position="332"/>
    </location>
</feature>
<evidence type="ECO:0000256" key="3">
    <source>
        <dbReference type="ARBA" id="ARBA00022598"/>
    </source>
</evidence>
<feature type="domain" description="RNA 3'-terminal phosphate cyclase insert" evidence="9">
    <location>
        <begin position="187"/>
        <end position="281"/>
    </location>
</feature>
<dbReference type="InterPro" id="IPR023797">
    <property type="entry name" value="RNA3'_phos_cyclase_dom"/>
</dbReference>
<dbReference type="EC" id="6.5.1.4" evidence="6 7"/>
<dbReference type="AlphaFoldDB" id="A0A157T448"/>
<sequence>MIFKIIHLMIEIDGSFGEGGGQILRTSLTLSVITGKPFRIFNIRANRPNPGLQRQHLWAVRAMKMISNAETKGDEVGSKELTFIPHEIKGNSIIDIDIGTAGSVTLIMQTMIPAIINKNMRIKIKGGTDVPKSPTIDYIRLVYLEILRKIGIESKVNLIKRGHYPEGGGEVIIENVNGNPSDFSLLELGKLIMIKGISHVSSLPSHIAERQKDSAKAILSKLGVQIEIETDVRQGEVSKGSGIALAAIGEKSIIGADSLGERGKRAEIVGEEAARKLIDNLNTKAAVDVHMSDMLMIFTSLFGGEYIGAELTSHAYTNMEIIRKFLDVKIEISGKRPFRFKAKIF</sequence>
<dbReference type="PATRIC" id="fig|2287.9.peg.2696"/>
<comment type="similarity">
    <text evidence="1 6">Belongs to the RNA 3'-terminal cyclase family. Type 1 subfamily.</text>
</comment>
<dbReference type="PIRSF" id="PIRSF005378">
    <property type="entry name" value="RNA3'_term_phos_cycl_euk"/>
    <property type="match status" value="1"/>
</dbReference>
<dbReference type="Pfam" id="PF05189">
    <property type="entry name" value="RTC_insert"/>
    <property type="match status" value="1"/>
</dbReference>
<dbReference type="Pfam" id="PF01137">
    <property type="entry name" value="RTC"/>
    <property type="match status" value="1"/>
</dbReference>
<evidence type="ECO:0000313" key="10">
    <source>
        <dbReference type="EMBL" id="SAI86122.1"/>
    </source>
</evidence>
<dbReference type="InterPro" id="IPR000228">
    <property type="entry name" value="RNA3'_term_phos_cyc"/>
</dbReference>
<dbReference type="PROSITE" id="PS01287">
    <property type="entry name" value="RTC"/>
    <property type="match status" value="1"/>
</dbReference>
<name>A0A157T448_SACSO</name>
<comment type="caution">
    <text evidence="6">Lacks conserved residue(s) required for the propagation of feature annotation.</text>
</comment>
<feature type="binding site" evidence="6">
    <location>
        <position position="109"/>
    </location>
    <ligand>
        <name>ATP</name>
        <dbReference type="ChEBI" id="CHEBI:30616"/>
    </ligand>
</feature>
<dbReference type="NCBIfam" id="TIGR03399">
    <property type="entry name" value="RNA_3prim_cycl"/>
    <property type="match status" value="1"/>
</dbReference>
<proteinExistence type="inferred from homology"/>
<evidence type="ECO:0000256" key="7">
    <source>
        <dbReference type="NCBIfam" id="TIGR03399"/>
    </source>
</evidence>
<dbReference type="HAMAP" id="MF_00200">
    <property type="entry name" value="RTC"/>
    <property type="match status" value="1"/>
</dbReference>
<feature type="active site" description="Tele-AMP-histidine intermediate" evidence="6">
    <location>
        <position position="314"/>
    </location>
</feature>
<organism evidence="10 11">
    <name type="scientific">Saccharolobus solfataricus</name>
    <name type="common">Sulfolobus solfataricus</name>
    <dbReference type="NCBI Taxonomy" id="2287"/>
    <lineage>
        <taxon>Archaea</taxon>
        <taxon>Thermoproteota</taxon>
        <taxon>Thermoprotei</taxon>
        <taxon>Sulfolobales</taxon>
        <taxon>Sulfolobaceae</taxon>
        <taxon>Saccharolobus</taxon>
    </lineage>
</organism>
<dbReference type="PANTHER" id="PTHR11096">
    <property type="entry name" value="RNA 3' TERMINAL PHOSPHATE CYCLASE"/>
    <property type="match status" value="1"/>
</dbReference>
<comment type="function">
    <text evidence="6">Catalyzes the conversion of 3'-phosphate to a 2',3'-cyclic phosphodiester at the end of RNA. The mechanism of action of the enzyme occurs in 3 steps: (A) adenylation of the enzyme by ATP; (B) transfer of adenylate to an RNA-N3'P to produce RNA-N3'PP5'A; (C) and attack of the adjacent 2'-hydroxyl on the 3'-phosphorus in the diester linkage to produce the cyclic end product. The biological role of this enzyme is unknown but it is likely to function in some aspects of cellular RNA processing.</text>
</comment>
<protein>
    <recommendedName>
        <fullName evidence="2 6">RNA 3'-terminal phosphate cyclase</fullName>
        <shortName evidence="6">RNA cyclase</shortName>
        <shortName evidence="6">RNA-3'-phosphate cyclase</shortName>
        <ecNumber evidence="6 7">6.5.1.4</ecNumber>
    </recommendedName>
</protein>
<dbReference type="InterPro" id="IPR020719">
    <property type="entry name" value="RNA3'_term_phos_cycl-like_CS"/>
</dbReference>
<keyword evidence="4 6" id="KW-0547">Nucleotide-binding</keyword>
<evidence type="ECO:0000256" key="6">
    <source>
        <dbReference type="HAMAP-Rule" id="MF_00200"/>
    </source>
</evidence>
<dbReference type="SUPFAM" id="SSF55205">
    <property type="entry name" value="EPT/RTPC-like"/>
    <property type="match status" value="1"/>
</dbReference>
<comment type="subcellular location">
    <subcellularLocation>
        <location evidence="6">Cytoplasm</location>
    </subcellularLocation>
</comment>
<dbReference type="GO" id="GO:0005737">
    <property type="term" value="C:cytoplasm"/>
    <property type="evidence" value="ECO:0007669"/>
    <property type="project" value="UniProtKB-SubCell"/>
</dbReference>
<keyword evidence="3 6" id="KW-0436">Ligase</keyword>
<reference evidence="11" key="1">
    <citation type="submission" date="2016-04" db="EMBL/GenBank/DDBJ databases">
        <authorList>
            <person name="Shah S.A."/>
            <person name="Garrett R.A."/>
        </authorList>
    </citation>
    <scope>NUCLEOTIDE SEQUENCE [LARGE SCALE GENOMIC DNA]</scope>
    <source>
        <strain evidence="11">ATCC 35091 / DSM 1616 / JCM 8930 / NBRC 15331 / P1</strain>
    </source>
</reference>
<evidence type="ECO:0000256" key="5">
    <source>
        <dbReference type="ARBA" id="ARBA00022840"/>
    </source>
</evidence>
<evidence type="ECO:0000313" key="11">
    <source>
        <dbReference type="Proteomes" id="UP000076770"/>
    </source>
</evidence>
<dbReference type="InterPro" id="IPR037136">
    <property type="entry name" value="RNA3'_phos_cyclase_dom_sf"/>
</dbReference>
<dbReference type="InterPro" id="IPR036553">
    <property type="entry name" value="RPTC_insert"/>
</dbReference>
<dbReference type="InterPro" id="IPR013792">
    <property type="entry name" value="RNA3'P_cycl/enolpyr_Trfase_a/b"/>
</dbReference>
<dbReference type="PANTHER" id="PTHR11096:SF0">
    <property type="entry name" value="RNA 3'-TERMINAL PHOSPHATE CYCLASE"/>
    <property type="match status" value="1"/>
</dbReference>
<dbReference type="InterPro" id="IPR017770">
    <property type="entry name" value="RNA3'_term_phos_cyc_type_1"/>
</dbReference>